<feature type="compositionally biased region" description="Basic residues" evidence="1">
    <location>
        <begin position="48"/>
        <end position="70"/>
    </location>
</feature>
<reference evidence="4" key="1">
    <citation type="submission" date="2011-02" db="EMBL/GenBank/DDBJ databases">
        <title>The Genome Sequence of Capsaspora owczarzaki ATCC 30864.</title>
        <authorList>
            <person name="Russ C."/>
            <person name="Cuomo C."/>
            <person name="Burger G."/>
            <person name="Gray M.W."/>
            <person name="Holland P.W.H."/>
            <person name="King N."/>
            <person name="Lang F.B.F."/>
            <person name="Roger A.J."/>
            <person name="Ruiz-Trillo I."/>
            <person name="Young S.K."/>
            <person name="Zeng Q."/>
            <person name="Gargeya S."/>
            <person name="Alvarado L."/>
            <person name="Berlin A."/>
            <person name="Chapman S.B."/>
            <person name="Chen Z."/>
            <person name="Freedman E."/>
            <person name="Gellesch M."/>
            <person name="Goldberg J."/>
            <person name="Griggs A."/>
            <person name="Gujja S."/>
            <person name="Heilman E."/>
            <person name="Heiman D."/>
            <person name="Howarth C."/>
            <person name="Mehta T."/>
            <person name="Neiman D."/>
            <person name="Pearson M."/>
            <person name="Roberts A."/>
            <person name="Saif S."/>
            <person name="Shea T."/>
            <person name="Shenoy N."/>
            <person name="Sisk P."/>
            <person name="Stolte C."/>
            <person name="Sykes S."/>
            <person name="White J."/>
            <person name="Yandava C."/>
            <person name="Haas B."/>
            <person name="Nusbaum C."/>
            <person name="Birren B."/>
        </authorList>
    </citation>
    <scope>NUCLEOTIDE SEQUENCE</scope>
    <source>
        <strain evidence="4">ATCC 30864</strain>
    </source>
</reference>
<organism evidence="3 4">
    <name type="scientific">Capsaspora owczarzaki (strain ATCC 30864)</name>
    <dbReference type="NCBI Taxonomy" id="595528"/>
    <lineage>
        <taxon>Eukaryota</taxon>
        <taxon>Filasterea</taxon>
        <taxon>Capsaspora</taxon>
    </lineage>
</organism>
<feature type="signal peptide" evidence="2">
    <location>
        <begin position="1"/>
        <end position="20"/>
    </location>
</feature>
<feature type="compositionally biased region" description="Polar residues" evidence="1">
    <location>
        <begin position="84"/>
        <end position="100"/>
    </location>
</feature>
<dbReference type="Proteomes" id="UP000008743">
    <property type="component" value="Unassembled WGS sequence"/>
</dbReference>
<dbReference type="AlphaFoldDB" id="A0A0D2ULF3"/>
<evidence type="ECO:0000313" key="4">
    <source>
        <dbReference type="Proteomes" id="UP000008743"/>
    </source>
</evidence>
<gene>
    <name evidence="3" type="ORF">CAOG_009976</name>
</gene>
<accession>A0A0D2ULF3</accession>
<feature type="region of interest" description="Disordered" evidence="1">
    <location>
        <begin position="33"/>
        <end position="100"/>
    </location>
</feature>
<protein>
    <submittedName>
        <fullName evidence="3">Uncharacterized protein</fullName>
    </submittedName>
</protein>
<feature type="compositionally biased region" description="Low complexity" evidence="1">
    <location>
        <begin position="71"/>
        <end position="83"/>
    </location>
</feature>
<keyword evidence="2" id="KW-0732">Signal</keyword>
<evidence type="ECO:0000256" key="2">
    <source>
        <dbReference type="SAM" id="SignalP"/>
    </source>
</evidence>
<sequence>MSQIGLLKSLSRLCLHSIAALCFKVKLQLSDTTCESNKRNNQKTQIIKLRKEKKKKKKKKAANRKSRHHSTTTTTTTTTTTSSEKTNQNDRPLSLLSSIA</sequence>
<dbReference type="InParanoid" id="A0A0D2ULF3"/>
<evidence type="ECO:0000256" key="1">
    <source>
        <dbReference type="SAM" id="MobiDB-lite"/>
    </source>
</evidence>
<proteinExistence type="predicted"/>
<name>A0A0D2ULF3_CAPO3</name>
<feature type="chain" id="PRO_5002252902" evidence="2">
    <location>
        <begin position="21"/>
        <end position="100"/>
    </location>
</feature>
<evidence type="ECO:0000313" key="3">
    <source>
        <dbReference type="EMBL" id="KJE95936.1"/>
    </source>
</evidence>
<dbReference type="EMBL" id="KE346370">
    <property type="protein sequence ID" value="KJE95936.1"/>
    <property type="molecule type" value="Genomic_DNA"/>
</dbReference>
<keyword evidence="4" id="KW-1185">Reference proteome</keyword>